<evidence type="ECO:0000313" key="2">
    <source>
        <dbReference type="Proteomes" id="UP001631969"/>
    </source>
</evidence>
<evidence type="ECO:0000313" key="1">
    <source>
        <dbReference type="EMBL" id="MFM9326935.1"/>
    </source>
</evidence>
<organism evidence="1 2">
    <name type="scientific">Paenibacillus mesotrionivorans</name>
    <dbReference type="NCBI Taxonomy" id="3160968"/>
    <lineage>
        <taxon>Bacteria</taxon>
        <taxon>Bacillati</taxon>
        <taxon>Bacillota</taxon>
        <taxon>Bacilli</taxon>
        <taxon>Bacillales</taxon>
        <taxon>Paenibacillaceae</taxon>
        <taxon>Paenibacillus</taxon>
    </lineage>
</organism>
<keyword evidence="2" id="KW-1185">Reference proteome</keyword>
<comment type="caution">
    <text evidence="1">The sequence shown here is derived from an EMBL/GenBank/DDBJ whole genome shotgun (WGS) entry which is preliminary data.</text>
</comment>
<protein>
    <submittedName>
        <fullName evidence="1">Uncharacterized protein</fullName>
    </submittedName>
</protein>
<accession>A0ACC7NSF9</accession>
<dbReference type="EMBL" id="JBJURJ010000001">
    <property type="protein sequence ID" value="MFM9326935.1"/>
    <property type="molecule type" value="Genomic_DNA"/>
</dbReference>
<dbReference type="Proteomes" id="UP001631969">
    <property type="component" value="Unassembled WGS sequence"/>
</dbReference>
<gene>
    <name evidence="1" type="ORF">ACI1P1_01350</name>
</gene>
<proteinExistence type="predicted"/>
<name>A0ACC7NSF9_9BACL</name>
<reference evidence="1" key="1">
    <citation type="submission" date="2024-12" db="EMBL/GenBank/DDBJ databases">
        <authorList>
            <person name="Wu N."/>
        </authorList>
    </citation>
    <scope>NUCLEOTIDE SEQUENCE</scope>
    <source>
        <strain evidence="1">P15</strain>
    </source>
</reference>
<sequence length="373" mass="43551">MNLAEMLNYTDIQELGRIARNYNCQCSTHSKNELIQSILSTVGRQRVLDEMVAGMEKADIQFLNSLLFEERKAFSLEDLMARANNSRPEEKEGVEWNPRELVTRFKQHGWLFNGYSRESQYLFQVPDDLKRRFTEALERHYGRKLEYLDTTPRVYRDEQNRLAEDVYMLLKVLLQSALPVNAEGFLYKKQVQQLIGQLSVQEEPVAKTAWRFGYGRRYREYPIRFSFIYDYCFYHGLLQEEGTEVRLTPSGRKLAESGVRPTVKELYTFWLRLYREPVPNLQALTHWLSRLVERWVTAESAAQVLCPLIKPYYYDTPRDILESRVLPMLMHLGLLRIGADDGGAAVIQVSALGKSVIQGTWLPEEDKLNVECK</sequence>